<organism evidence="2 3">
    <name type="scientific">Actinomadura napierensis</name>
    <dbReference type="NCBI Taxonomy" id="267854"/>
    <lineage>
        <taxon>Bacteria</taxon>
        <taxon>Bacillati</taxon>
        <taxon>Actinomycetota</taxon>
        <taxon>Actinomycetes</taxon>
        <taxon>Streptosporangiales</taxon>
        <taxon>Thermomonosporaceae</taxon>
        <taxon>Actinomadura</taxon>
    </lineage>
</organism>
<gene>
    <name evidence="2" type="ORF">GCM10009727_67340</name>
</gene>
<accession>A0ABN3AA75</accession>
<feature type="domain" description="DUF397" evidence="1">
    <location>
        <begin position="27"/>
        <end position="79"/>
    </location>
</feature>
<evidence type="ECO:0000259" key="1">
    <source>
        <dbReference type="Pfam" id="PF04149"/>
    </source>
</evidence>
<evidence type="ECO:0000313" key="3">
    <source>
        <dbReference type="Proteomes" id="UP001501020"/>
    </source>
</evidence>
<reference evidence="2 3" key="1">
    <citation type="journal article" date="2019" name="Int. J. Syst. Evol. Microbiol.">
        <title>The Global Catalogue of Microorganisms (GCM) 10K type strain sequencing project: providing services to taxonomists for standard genome sequencing and annotation.</title>
        <authorList>
            <consortium name="The Broad Institute Genomics Platform"/>
            <consortium name="The Broad Institute Genome Sequencing Center for Infectious Disease"/>
            <person name="Wu L."/>
            <person name="Ma J."/>
        </authorList>
    </citation>
    <scope>NUCLEOTIDE SEQUENCE [LARGE SCALE GENOMIC DNA]</scope>
    <source>
        <strain evidence="2 3">JCM 13850</strain>
    </source>
</reference>
<evidence type="ECO:0000313" key="2">
    <source>
        <dbReference type="EMBL" id="GAA2157478.1"/>
    </source>
</evidence>
<dbReference type="InterPro" id="IPR007278">
    <property type="entry name" value="DUF397"/>
</dbReference>
<protein>
    <recommendedName>
        <fullName evidence="1">DUF397 domain-containing protein</fullName>
    </recommendedName>
</protein>
<dbReference type="Proteomes" id="UP001501020">
    <property type="component" value="Unassembled WGS sequence"/>
</dbReference>
<proteinExistence type="predicted"/>
<name>A0ABN3AA75_9ACTN</name>
<comment type="caution">
    <text evidence="2">The sequence shown here is derived from an EMBL/GenBank/DDBJ whole genome shotgun (WGS) entry which is preliminary data.</text>
</comment>
<dbReference type="Pfam" id="PF04149">
    <property type="entry name" value="DUF397"/>
    <property type="match status" value="1"/>
</dbReference>
<keyword evidence="3" id="KW-1185">Reference proteome</keyword>
<dbReference type="EMBL" id="BAAAMR010000076">
    <property type="protein sequence ID" value="GAA2157478.1"/>
    <property type="molecule type" value="Genomic_DNA"/>
</dbReference>
<sequence length="83" mass="8227">MGMAQRSGFAFGGAVFSHAYAAAGAPRWRKASASGDTGCVEVAGAVGNSVLVRDSMDVPGGPVIAMTRAAFAGLLADLRGRAG</sequence>